<name>A0ABT9S1T1_9BURK</name>
<keyword evidence="3" id="KW-1185">Reference proteome</keyword>
<dbReference type="EMBL" id="JAUSRO010000002">
    <property type="protein sequence ID" value="MDP9898302.1"/>
    <property type="molecule type" value="Genomic_DNA"/>
</dbReference>
<dbReference type="Pfam" id="PF01066">
    <property type="entry name" value="CDP-OH_P_transf"/>
    <property type="match status" value="1"/>
</dbReference>
<dbReference type="Gene3D" id="1.20.120.1760">
    <property type="match status" value="1"/>
</dbReference>
<feature type="transmembrane region" description="Helical" evidence="1">
    <location>
        <begin position="53"/>
        <end position="72"/>
    </location>
</feature>
<dbReference type="RefSeq" id="WP_307688127.1">
    <property type="nucleotide sequence ID" value="NZ_JAUSRO010000002.1"/>
</dbReference>
<keyword evidence="1" id="KW-0812">Transmembrane</keyword>
<evidence type="ECO:0000313" key="2">
    <source>
        <dbReference type="EMBL" id="MDP9898302.1"/>
    </source>
</evidence>
<gene>
    <name evidence="2" type="ORF">J2W36_000537</name>
</gene>
<dbReference type="Proteomes" id="UP001226867">
    <property type="component" value="Unassembled WGS sequence"/>
</dbReference>
<dbReference type="InterPro" id="IPR000462">
    <property type="entry name" value="CDP-OH_P_trans"/>
</dbReference>
<proteinExistence type="predicted"/>
<dbReference type="InterPro" id="IPR043130">
    <property type="entry name" value="CDP-OH_PTrfase_TM_dom"/>
</dbReference>
<sequence>MSIYELKPRFQALLRPLVLRLHRAGVTANQVTIAACGLSVALGLWLFFAAPPLGAFALVPLWMFLRMAFNAIDGMLAREHHQQSALGAFLNELTDVVSDAALYLPFALVLPFSPFWVGTVIVLAGLSEFTGALGPTVGASRRYDGPLGKSDRAFVFGALGLYVALGGPLPAWTAWLMPLLALLVAWTIVNRVRRALAEISGPPII</sequence>
<keyword evidence="1" id="KW-0472">Membrane</keyword>
<protein>
    <submittedName>
        <fullName evidence="2">CDP-diacylglycerol--glycerol-3-phosphate 3-phosphatidyltransferase</fullName>
        <ecNumber evidence="2">2.7.8.5</ecNumber>
    </submittedName>
</protein>
<reference evidence="2 3" key="1">
    <citation type="submission" date="2023-07" db="EMBL/GenBank/DDBJ databases">
        <title>Sorghum-associated microbial communities from plants grown in Nebraska, USA.</title>
        <authorList>
            <person name="Schachtman D."/>
        </authorList>
    </citation>
    <scope>NUCLEOTIDE SEQUENCE [LARGE SCALE GENOMIC DNA]</scope>
    <source>
        <strain evidence="2 3">DS1607</strain>
    </source>
</reference>
<keyword evidence="1" id="KW-1133">Transmembrane helix</keyword>
<evidence type="ECO:0000256" key="1">
    <source>
        <dbReference type="SAM" id="Phobius"/>
    </source>
</evidence>
<evidence type="ECO:0000313" key="3">
    <source>
        <dbReference type="Proteomes" id="UP001226867"/>
    </source>
</evidence>
<accession>A0ABT9S1T1</accession>
<dbReference type="EC" id="2.7.8.5" evidence="2"/>
<keyword evidence="2" id="KW-0808">Transferase</keyword>
<organism evidence="2 3">
    <name type="scientific">Variovorax ginsengisoli</name>
    <dbReference type="NCBI Taxonomy" id="363844"/>
    <lineage>
        <taxon>Bacteria</taxon>
        <taxon>Pseudomonadati</taxon>
        <taxon>Pseudomonadota</taxon>
        <taxon>Betaproteobacteria</taxon>
        <taxon>Burkholderiales</taxon>
        <taxon>Comamonadaceae</taxon>
        <taxon>Variovorax</taxon>
    </lineage>
</organism>
<comment type="caution">
    <text evidence="2">The sequence shown here is derived from an EMBL/GenBank/DDBJ whole genome shotgun (WGS) entry which is preliminary data.</text>
</comment>
<feature type="transmembrane region" description="Helical" evidence="1">
    <location>
        <begin position="102"/>
        <end position="126"/>
    </location>
</feature>
<dbReference type="GO" id="GO:0008444">
    <property type="term" value="F:CDP-diacylglycerol-glycerol-3-phosphate 3-phosphatidyltransferase activity"/>
    <property type="evidence" value="ECO:0007669"/>
    <property type="project" value="UniProtKB-EC"/>
</dbReference>